<dbReference type="AlphaFoldDB" id="A0A3A1UP75"/>
<reference evidence="1 2" key="1">
    <citation type="submission" date="2018-09" db="EMBL/GenBank/DDBJ databases">
        <title>Paenibacillus aracenensis nov. sp. isolated from a cave in southern Spain.</title>
        <authorList>
            <person name="Jurado V."/>
            <person name="Gutierrez-Patricio S."/>
            <person name="Gonzalez-Pimentel J.L."/>
            <person name="Miller A.Z."/>
            <person name="Laiz L."/>
            <person name="Saiz-Jimenez C."/>
        </authorList>
    </citation>
    <scope>NUCLEOTIDE SEQUENCE [LARGE SCALE GENOMIC DNA]</scope>
    <source>
        <strain evidence="1 2">DSM 22867</strain>
    </source>
</reference>
<gene>
    <name evidence="1" type="ORF">D3P08_20955</name>
</gene>
<dbReference type="Proteomes" id="UP000266482">
    <property type="component" value="Unassembled WGS sequence"/>
</dbReference>
<accession>A0A3A1UP75</accession>
<dbReference type="OrthoDB" id="1955171at2"/>
<comment type="caution">
    <text evidence="1">The sequence shown here is derived from an EMBL/GenBank/DDBJ whole genome shotgun (WGS) entry which is preliminary data.</text>
</comment>
<evidence type="ECO:0000313" key="1">
    <source>
        <dbReference type="EMBL" id="RIX50339.1"/>
    </source>
</evidence>
<organism evidence="1 2">
    <name type="scientific">Paenibacillus nanensis</name>
    <dbReference type="NCBI Taxonomy" id="393251"/>
    <lineage>
        <taxon>Bacteria</taxon>
        <taxon>Bacillati</taxon>
        <taxon>Bacillota</taxon>
        <taxon>Bacilli</taxon>
        <taxon>Bacillales</taxon>
        <taxon>Paenibacillaceae</taxon>
        <taxon>Paenibacillus</taxon>
    </lineage>
</organism>
<dbReference type="Pfam" id="PF14169">
    <property type="entry name" value="YdjO"/>
    <property type="match status" value="1"/>
</dbReference>
<sequence length="64" mass="7541">MWNRMTSYSESQLTETPVWECSKPDCPCWMRKSLTFVRQPKCPACGSEMTENKRMLPKLQNNPK</sequence>
<dbReference type="EMBL" id="QXQA01000015">
    <property type="protein sequence ID" value="RIX50339.1"/>
    <property type="molecule type" value="Genomic_DNA"/>
</dbReference>
<dbReference type="InterPro" id="IPR025916">
    <property type="entry name" value="YdjO"/>
</dbReference>
<keyword evidence="2" id="KW-1185">Reference proteome</keyword>
<name>A0A3A1UP75_9BACL</name>
<proteinExistence type="predicted"/>
<protein>
    <submittedName>
        <fullName evidence="1">Cold-shock protein</fullName>
    </submittedName>
</protein>
<evidence type="ECO:0000313" key="2">
    <source>
        <dbReference type="Proteomes" id="UP000266482"/>
    </source>
</evidence>